<dbReference type="EMBL" id="LR798247">
    <property type="protein sequence ID" value="CAB5217037.1"/>
    <property type="molecule type" value="Genomic_DNA"/>
</dbReference>
<reference evidence="1" key="1">
    <citation type="submission" date="2020-05" db="EMBL/GenBank/DDBJ databases">
        <authorList>
            <person name="Chiriac C."/>
            <person name="Salcher M."/>
            <person name="Ghai R."/>
            <person name="Kavagutti S V."/>
        </authorList>
    </citation>
    <scope>NUCLEOTIDE SEQUENCE</scope>
</reference>
<proteinExistence type="predicted"/>
<evidence type="ECO:0000313" key="1">
    <source>
        <dbReference type="EMBL" id="CAB5217037.1"/>
    </source>
</evidence>
<name>A0A6J7WNA7_9CAUD</name>
<organism evidence="1">
    <name type="scientific">uncultured Caudovirales phage</name>
    <dbReference type="NCBI Taxonomy" id="2100421"/>
    <lineage>
        <taxon>Viruses</taxon>
        <taxon>Duplodnaviria</taxon>
        <taxon>Heunggongvirae</taxon>
        <taxon>Uroviricota</taxon>
        <taxon>Caudoviricetes</taxon>
        <taxon>Peduoviridae</taxon>
        <taxon>Maltschvirus</taxon>
        <taxon>Maltschvirus maltsch</taxon>
    </lineage>
</organism>
<gene>
    <name evidence="1" type="ORF">UFOVP198_50</name>
</gene>
<protein>
    <submittedName>
        <fullName evidence="1">Uncharacterized protein</fullName>
    </submittedName>
</protein>
<sequence>MLVQAVQCGISIDEFWSMTWREWSIYSIAHQRTETNEWARTRRVAYMVYLMGSGEKTKMNENRFHPLPIDEPEYKGEPLTPEEIKRSINLYSKKN</sequence>
<accession>A0A6J7WNA7</accession>